<evidence type="ECO:0000313" key="2">
    <source>
        <dbReference type="EMBL" id="KAJ6433110.1"/>
    </source>
</evidence>
<gene>
    <name evidence="2" type="ORF">OIU84_020191</name>
</gene>
<protein>
    <submittedName>
        <fullName evidence="2">Uncharacterized protein</fullName>
    </submittedName>
</protein>
<feature type="compositionally biased region" description="Basic and acidic residues" evidence="1">
    <location>
        <begin position="94"/>
        <end position="106"/>
    </location>
</feature>
<dbReference type="EMBL" id="JAPFFJ010000003">
    <property type="protein sequence ID" value="KAJ6433110.1"/>
    <property type="molecule type" value="Genomic_DNA"/>
</dbReference>
<sequence>MPSYNASRGRFLSRKFPQCRRILHRIENVLGSDWMCTRSNIDPTSLEVMGASMGDWVEDLEATEAEELSWLDVTITSERVNHDVQNTDDSNESTDNRSSDLTKGLDGDDDLYQPTYFFIG</sequence>
<name>A0AAD6L1Z9_9ROSI</name>
<comment type="caution">
    <text evidence="2">The sequence shown here is derived from an EMBL/GenBank/DDBJ whole genome shotgun (WGS) entry which is preliminary data.</text>
</comment>
<dbReference type="Proteomes" id="UP001162972">
    <property type="component" value="Chromosome 10"/>
</dbReference>
<evidence type="ECO:0000256" key="1">
    <source>
        <dbReference type="SAM" id="MobiDB-lite"/>
    </source>
</evidence>
<keyword evidence="3" id="KW-1185">Reference proteome</keyword>
<reference evidence="2 3" key="1">
    <citation type="journal article" date="2023" name="Int. J. Mol. Sci.">
        <title>De Novo Assembly and Annotation of 11 Diverse Shrub Willow (Salix) Genomes Reveals Novel Gene Organization in Sex-Linked Regions.</title>
        <authorList>
            <person name="Hyden B."/>
            <person name="Feng K."/>
            <person name="Yates T.B."/>
            <person name="Jawdy S."/>
            <person name="Cereghino C."/>
            <person name="Smart L.B."/>
            <person name="Muchero W."/>
        </authorList>
    </citation>
    <scope>NUCLEOTIDE SEQUENCE [LARGE SCALE GENOMIC DNA]</scope>
    <source>
        <tissue evidence="2">Shoot tip</tissue>
    </source>
</reference>
<dbReference type="AlphaFoldDB" id="A0AAD6L1Z9"/>
<feature type="region of interest" description="Disordered" evidence="1">
    <location>
        <begin position="81"/>
        <end position="108"/>
    </location>
</feature>
<organism evidence="2 3">
    <name type="scientific">Salix udensis</name>
    <dbReference type="NCBI Taxonomy" id="889485"/>
    <lineage>
        <taxon>Eukaryota</taxon>
        <taxon>Viridiplantae</taxon>
        <taxon>Streptophyta</taxon>
        <taxon>Embryophyta</taxon>
        <taxon>Tracheophyta</taxon>
        <taxon>Spermatophyta</taxon>
        <taxon>Magnoliopsida</taxon>
        <taxon>eudicotyledons</taxon>
        <taxon>Gunneridae</taxon>
        <taxon>Pentapetalae</taxon>
        <taxon>rosids</taxon>
        <taxon>fabids</taxon>
        <taxon>Malpighiales</taxon>
        <taxon>Salicaceae</taxon>
        <taxon>Saliceae</taxon>
        <taxon>Salix</taxon>
    </lineage>
</organism>
<evidence type="ECO:0000313" key="3">
    <source>
        <dbReference type="Proteomes" id="UP001162972"/>
    </source>
</evidence>
<accession>A0AAD6L1Z9</accession>
<proteinExistence type="predicted"/>